<proteinExistence type="predicted"/>
<organism evidence="1 2">
    <name type="scientific">Pseudomonas deceptionensis</name>
    <dbReference type="NCBI Taxonomy" id="882211"/>
    <lineage>
        <taxon>Bacteria</taxon>
        <taxon>Pseudomonadati</taxon>
        <taxon>Pseudomonadota</taxon>
        <taxon>Gammaproteobacteria</taxon>
        <taxon>Pseudomonadales</taxon>
        <taxon>Pseudomonadaceae</taxon>
        <taxon>Pseudomonas</taxon>
    </lineage>
</organism>
<dbReference type="AlphaFoldDB" id="A0A1H5P2H3"/>
<evidence type="ECO:0000313" key="2">
    <source>
        <dbReference type="Proteomes" id="UP000183613"/>
    </source>
</evidence>
<dbReference type="Proteomes" id="UP000183613">
    <property type="component" value="Unassembled WGS sequence"/>
</dbReference>
<reference evidence="1" key="1">
    <citation type="submission" date="2016-10" db="EMBL/GenBank/DDBJ databases">
        <authorList>
            <person name="Varghese N."/>
            <person name="Submissions S."/>
        </authorList>
    </citation>
    <scope>NUCLEOTIDE SEQUENCE [LARGE SCALE GENOMIC DNA]</scope>
    <source>
        <strain evidence="1">LMG 25555</strain>
    </source>
</reference>
<dbReference type="EMBL" id="FNUD01000002">
    <property type="protein sequence ID" value="SEF08045.1"/>
    <property type="molecule type" value="Genomic_DNA"/>
</dbReference>
<name>A0A1H5P2H3_PSEDM</name>
<comment type="caution">
    <text evidence="1">The sequence shown here is derived from an EMBL/GenBank/DDBJ whole genome shotgun (WGS) entry which is preliminary data.</text>
</comment>
<protein>
    <submittedName>
        <fullName evidence="1">Uncharacterized protein</fullName>
    </submittedName>
</protein>
<gene>
    <name evidence="1" type="ORF">SAMN04489800_4412</name>
</gene>
<keyword evidence="2" id="KW-1185">Reference proteome</keyword>
<accession>A0A1H5P2H3</accession>
<evidence type="ECO:0000313" key="1">
    <source>
        <dbReference type="EMBL" id="SEF08045.1"/>
    </source>
</evidence>
<sequence length="60" mass="6679">MWRRAALLAAYLEQPNNAARALPCAPWSIGAATTKRQRTLGRFADKMLVHFCGQAFYPLG</sequence>